<dbReference type="GO" id="GO:0050532">
    <property type="term" value="F:2-phosphosulfolactate phosphatase activity"/>
    <property type="evidence" value="ECO:0007669"/>
    <property type="project" value="InterPro"/>
</dbReference>
<proteinExistence type="predicted"/>
<dbReference type="Gene3D" id="3.90.1560.10">
    <property type="entry name" value="ComB-like"/>
    <property type="match status" value="1"/>
</dbReference>
<sequence length="37" mass="3819">MQIVIDSLITGAARAEGAVVIIDVFRAFTTAALAISL</sequence>
<evidence type="ECO:0008006" key="2">
    <source>
        <dbReference type="Google" id="ProtNLM"/>
    </source>
</evidence>
<name>A0A382IDE9_9ZZZZ</name>
<gene>
    <name evidence="1" type="ORF">METZ01_LOCUS249545</name>
</gene>
<dbReference type="InterPro" id="IPR036702">
    <property type="entry name" value="ComB-like_sf"/>
</dbReference>
<evidence type="ECO:0000313" key="1">
    <source>
        <dbReference type="EMBL" id="SVB96691.1"/>
    </source>
</evidence>
<feature type="non-terminal residue" evidence="1">
    <location>
        <position position="37"/>
    </location>
</feature>
<dbReference type="EMBL" id="UINC01066219">
    <property type="protein sequence ID" value="SVB96691.1"/>
    <property type="molecule type" value="Genomic_DNA"/>
</dbReference>
<organism evidence="1">
    <name type="scientific">marine metagenome</name>
    <dbReference type="NCBI Taxonomy" id="408172"/>
    <lineage>
        <taxon>unclassified sequences</taxon>
        <taxon>metagenomes</taxon>
        <taxon>ecological metagenomes</taxon>
    </lineage>
</organism>
<protein>
    <recommendedName>
        <fullName evidence="2">2-phosphosulfolactate phosphatase</fullName>
    </recommendedName>
</protein>
<accession>A0A382IDE9</accession>
<dbReference type="AlphaFoldDB" id="A0A382IDE9"/>
<dbReference type="GO" id="GO:0000287">
    <property type="term" value="F:magnesium ion binding"/>
    <property type="evidence" value="ECO:0007669"/>
    <property type="project" value="InterPro"/>
</dbReference>
<reference evidence="1" key="1">
    <citation type="submission" date="2018-05" db="EMBL/GenBank/DDBJ databases">
        <authorList>
            <person name="Lanie J.A."/>
            <person name="Ng W.-L."/>
            <person name="Kazmierczak K.M."/>
            <person name="Andrzejewski T.M."/>
            <person name="Davidsen T.M."/>
            <person name="Wayne K.J."/>
            <person name="Tettelin H."/>
            <person name="Glass J.I."/>
            <person name="Rusch D."/>
            <person name="Podicherti R."/>
            <person name="Tsui H.-C.T."/>
            <person name="Winkler M.E."/>
        </authorList>
    </citation>
    <scope>NUCLEOTIDE SEQUENCE</scope>
</reference>
<dbReference type="SUPFAM" id="SSF142823">
    <property type="entry name" value="ComB-like"/>
    <property type="match status" value="1"/>
</dbReference>